<reference evidence="2 3" key="2">
    <citation type="submission" date="2019-09" db="EMBL/GenBank/DDBJ databases">
        <authorList>
            <person name="Jin C."/>
        </authorList>
    </citation>
    <scope>NUCLEOTIDE SEQUENCE [LARGE SCALE GENOMIC DNA]</scope>
    <source>
        <strain evidence="2 3">BN140002</strain>
    </source>
</reference>
<proteinExistence type="predicted"/>
<name>A0A5B2W0N3_9HYPH</name>
<dbReference type="EMBL" id="VUOA01000003">
    <property type="protein sequence ID" value="KAA2244182.1"/>
    <property type="molecule type" value="Genomic_DNA"/>
</dbReference>
<evidence type="ECO:0000259" key="1">
    <source>
        <dbReference type="Pfam" id="PF10135"/>
    </source>
</evidence>
<accession>A0A5B2W0N3</accession>
<reference evidence="2 3" key="1">
    <citation type="submission" date="2019-09" db="EMBL/GenBank/DDBJ databases">
        <title>Salinarimonas rosea gen. nov., sp. nov., a new member of the a-2 subgroup of the Proteobacteria.</title>
        <authorList>
            <person name="Liu J."/>
        </authorList>
    </citation>
    <scope>NUCLEOTIDE SEQUENCE [LARGE SCALE GENOMIC DNA]</scope>
    <source>
        <strain evidence="2 3">BN140002</strain>
    </source>
</reference>
<keyword evidence="2" id="KW-0966">Cell projection</keyword>
<evidence type="ECO:0000313" key="3">
    <source>
        <dbReference type="Proteomes" id="UP000323142"/>
    </source>
</evidence>
<evidence type="ECO:0000313" key="2">
    <source>
        <dbReference type="EMBL" id="KAA2244182.1"/>
    </source>
</evidence>
<comment type="caution">
    <text evidence="2">The sequence shown here is derived from an EMBL/GenBank/DDBJ whole genome shotgun (WGS) entry which is preliminary data.</text>
</comment>
<gene>
    <name evidence="2" type="ORF">F0L46_00585</name>
</gene>
<dbReference type="AlphaFoldDB" id="A0A5B2W0N3"/>
<dbReference type="Pfam" id="PF10135">
    <property type="entry name" value="Rod-binding"/>
    <property type="match status" value="1"/>
</dbReference>
<dbReference type="Proteomes" id="UP000323142">
    <property type="component" value="Unassembled WGS sequence"/>
</dbReference>
<keyword evidence="2" id="KW-0969">Cilium</keyword>
<organism evidence="2 3">
    <name type="scientific">Salinarimonas soli</name>
    <dbReference type="NCBI Taxonomy" id="1638099"/>
    <lineage>
        <taxon>Bacteria</taxon>
        <taxon>Pseudomonadati</taxon>
        <taxon>Pseudomonadota</taxon>
        <taxon>Alphaproteobacteria</taxon>
        <taxon>Hyphomicrobiales</taxon>
        <taxon>Salinarimonadaceae</taxon>
        <taxon>Salinarimonas</taxon>
    </lineage>
</organism>
<keyword evidence="2" id="KW-0282">Flagellum</keyword>
<protein>
    <submittedName>
        <fullName evidence="2">Flagellar biosynthesis protein FlgJ</fullName>
    </submittedName>
</protein>
<dbReference type="OrthoDB" id="7862954at2"/>
<keyword evidence="3" id="KW-1185">Reference proteome</keyword>
<dbReference type="InterPro" id="IPR019301">
    <property type="entry name" value="Flagellar_prot_FlgJ_N"/>
</dbReference>
<dbReference type="RefSeq" id="WP_149815087.1">
    <property type="nucleotide sequence ID" value="NZ_VUOA01000003.1"/>
</dbReference>
<feature type="domain" description="Flagellar protein FlgJ N-terminal" evidence="1">
    <location>
        <begin position="58"/>
        <end position="103"/>
    </location>
</feature>
<sequence length="119" mass="12100">MVAPLAANLAFKGALGLARAALGDASPSAGPKGPRDAKAQKTADDFETMFLEQMLDRMVETAGAEGPLGENGTGGGVYRSMLVKEYAGAIGKSGGVGLSDSVYSEILKLQEGHADVGRS</sequence>